<reference evidence="2 3" key="1">
    <citation type="submission" date="2017-06" db="EMBL/GenBank/DDBJ databases">
        <authorList>
            <person name="Kim H.J."/>
            <person name="Triplett B.A."/>
        </authorList>
    </citation>
    <scope>NUCLEOTIDE SEQUENCE [LARGE SCALE GENOMIC DNA]</scope>
    <source>
        <strain evidence="2 3">DSM 25597</strain>
    </source>
</reference>
<dbReference type="PANTHER" id="PTHR46825">
    <property type="entry name" value="D-ALANYL-D-ALANINE-CARBOXYPEPTIDASE/ENDOPEPTIDASE AMPH"/>
    <property type="match status" value="1"/>
</dbReference>
<evidence type="ECO:0000313" key="2">
    <source>
        <dbReference type="EMBL" id="SNR49343.1"/>
    </source>
</evidence>
<dbReference type="InterPro" id="IPR001466">
    <property type="entry name" value="Beta-lactam-related"/>
</dbReference>
<dbReference type="SUPFAM" id="SSF56601">
    <property type="entry name" value="beta-lactamase/transpeptidase-like"/>
    <property type="match status" value="1"/>
</dbReference>
<accession>A0A238WSN9</accession>
<name>A0A238WSN9_9FLAO</name>
<dbReference type="InterPro" id="IPR012338">
    <property type="entry name" value="Beta-lactam/transpept-like"/>
</dbReference>
<gene>
    <name evidence="2" type="ORF">SAMN06265376_1011421</name>
</gene>
<dbReference type="Pfam" id="PF00144">
    <property type="entry name" value="Beta-lactamase"/>
    <property type="match status" value="1"/>
</dbReference>
<dbReference type="AlphaFoldDB" id="A0A238WSN9"/>
<dbReference type="InterPro" id="IPR050491">
    <property type="entry name" value="AmpC-like"/>
</dbReference>
<feature type="domain" description="Beta-lactamase-related" evidence="1">
    <location>
        <begin position="36"/>
        <end position="357"/>
    </location>
</feature>
<sequence>MKIRSCLYVLYATCILLTIEKLHGQSSQTQQLQTTIDAIVSKKMAQYDIPGLAIGIISQDTIMYTKGYGVRSIYTSDPVTENSVFHTASISKLFTAIAIIDLEHKGCLRLDDTLVEIAPELRSQDKNVSLITIRQLLNHTSGLGDISNYNWNTHNQSKNSLKNSLLKLSLKCKQKPSTTYSYSNLGYNILGYIIEKITNQSFEDYVQKEILNTIGMPHSDFRYYNIPDHLRTSPHSRSWFNKTYIRKNYPYTREHAPSSTLNASARDLSLWMISFLSDLKDPSNRRYQNMILPSFESYPYIGLGFQLYNVHSNKAIGHYGGDTGFRSFLMMIPEQNIGILLLANCDYNEDFRQEIVYEIASLMMY</sequence>
<dbReference type="Gene3D" id="3.40.710.10">
    <property type="entry name" value="DD-peptidase/beta-lactamase superfamily"/>
    <property type="match status" value="1"/>
</dbReference>
<protein>
    <submittedName>
        <fullName evidence="2">CubicO group peptidase, beta-lactamase class C family</fullName>
    </submittedName>
</protein>
<evidence type="ECO:0000313" key="3">
    <source>
        <dbReference type="Proteomes" id="UP000198379"/>
    </source>
</evidence>
<dbReference type="Proteomes" id="UP000198379">
    <property type="component" value="Unassembled WGS sequence"/>
</dbReference>
<dbReference type="OrthoDB" id="9793489at2"/>
<organism evidence="2 3">
    <name type="scientific">Dokdonia pacifica</name>
    <dbReference type="NCBI Taxonomy" id="1627892"/>
    <lineage>
        <taxon>Bacteria</taxon>
        <taxon>Pseudomonadati</taxon>
        <taxon>Bacteroidota</taxon>
        <taxon>Flavobacteriia</taxon>
        <taxon>Flavobacteriales</taxon>
        <taxon>Flavobacteriaceae</taxon>
        <taxon>Dokdonia</taxon>
    </lineage>
</organism>
<dbReference type="RefSeq" id="WP_089370673.1">
    <property type="nucleotide sequence ID" value="NZ_BMEP01000003.1"/>
</dbReference>
<evidence type="ECO:0000259" key="1">
    <source>
        <dbReference type="Pfam" id="PF00144"/>
    </source>
</evidence>
<keyword evidence="3" id="KW-1185">Reference proteome</keyword>
<dbReference type="EMBL" id="FZNY01000001">
    <property type="protein sequence ID" value="SNR49343.1"/>
    <property type="molecule type" value="Genomic_DNA"/>
</dbReference>
<dbReference type="PANTHER" id="PTHR46825:SF9">
    <property type="entry name" value="BETA-LACTAMASE-RELATED DOMAIN-CONTAINING PROTEIN"/>
    <property type="match status" value="1"/>
</dbReference>
<proteinExistence type="predicted"/>